<dbReference type="AlphaFoldDB" id="A0A2M7ANJ5"/>
<evidence type="ECO:0000256" key="4">
    <source>
        <dbReference type="ARBA" id="ARBA00023125"/>
    </source>
</evidence>
<evidence type="ECO:0000256" key="2">
    <source>
        <dbReference type="ARBA" id="ARBA00022490"/>
    </source>
</evidence>
<dbReference type="SUPFAM" id="SSF75625">
    <property type="entry name" value="YebC-like"/>
    <property type="match status" value="1"/>
</dbReference>
<evidence type="ECO:0000256" key="6">
    <source>
        <dbReference type="HAMAP-Rule" id="MF_00693"/>
    </source>
</evidence>
<dbReference type="InterPro" id="IPR049083">
    <property type="entry name" value="TACO1_YebC_N"/>
</dbReference>
<organism evidence="10 11">
    <name type="scientific">candidate division WWE3 bacterium CG06_land_8_20_14_3_00_42_16</name>
    <dbReference type="NCBI Taxonomy" id="1975083"/>
    <lineage>
        <taxon>Bacteria</taxon>
        <taxon>Katanobacteria</taxon>
    </lineage>
</organism>
<dbReference type="InterPro" id="IPR026564">
    <property type="entry name" value="Transcrip_reg_TACO1-like_dom3"/>
</dbReference>
<evidence type="ECO:0000256" key="7">
    <source>
        <dbReference type="SAM" id="MobiDB-lite"/>
    </source>
</evidence>
<feature type="domain" description="TACO1/YebC-like N-terminal" evidence="9">
    <location>
        <begin position="7"/>
        <end position="75"/>
    </location>
</feature>
<dbReference type="Gene3D" id="3.30.70.980">
    <property type="match status" value="2"/>
</dbReference>
<dbReference type="InterPro" id="IPR029072">
    <property type="entry name" value="YebC-like"/>
</dbReference>
<sequence length="254" mass="28240">MKMSGHSKWSTIKRQKESADKKRGQAFTKIGRSITLVAKSGTDPETNFKLRMIIEKAKAANMPKANIERILEKVRKGGEGAGLTEILLEGFASDKVAILVEATTDNPNRTISELRSLFSKNGASLGERGSVSHFFSQAGLIFVAKDGRATEAAMLELMDIGEVEDIEEVEGGFEVYTKVEALHAVKVAIEAKNYQVREVEIIWKPIILVEVKDRERALRILDFLETLEECDDVQKVYSNLDIADEILNHADFGN</sequence>
<evidence type="ECO:0000313" key="11">
    <source>
        <dbReference type="Proteomes" id="UP000229916"/>
    </source>
</evidence>
<dbReference type="EMBL" id="PEWD01000041">
    <property type="protein sequence ID" value="PIU68946.1"/>
    <property type="molecule type" value="Genomic_DNA"/>
</dbReference>
<dbReference type="PANTHER" id="PTHR12532:SF6">
    <property type="entry name" value="TRANSCRIPTIONAL REGULATORY PROTEIN YEBC-RELATED"/>
    <property type="match status" value="1"/>
</dbReference>
<name>A0A2M7ANJ5_UNCKA</name>
<comment type="caution">
    <text evidence="10">The sequence shown here is derived from an EMBL/GenBank/DDBJ whole genome shotgun (WGS) entry which is preliminary data.</text>
</comment>
<dbReference type="GO" id="GO:0003677">
    <property type="term" value="F:DNA binding"/>
    <property type="evidence" value="ECO:0007669"/>
    <property type="project" value="UniProtKB-UniRule"/>
</dbReference>
<keyword evidence="3 6" id="KW-0805">Transcription regulation</keyword>
<dbReference type="GO" id="GO:0006355">
    <property type="term" value="P:regulation of DNA-templated transcription"/>
    <property type="evidence" value="ECO:0007669"/>
    <property type="project" value="UniProtKB-UniRule"/>
</dbReference>
<dbReference type="InterPro" id="IPR002876">
    <property type="entry name" value="Transcrip_reg_TACO1-like"/>
</dbReference>
<dbReference type="InterPro" id="IPR017856">
    <property type="entry name" value="Integrase-like_N"/>
</dbReference>
<evidence type="ECO:0000256" key="1">
    <source>
        <dbReference type="ARBA" id="ARBA00008724"/>
    </source>
</evidence>
<protein>
    <recommendedName>
        <fullName evidence="6">Probable transcriptional regulatory protein COS81_02045</fullName>
    </recommendedName>
</protein>
<dbReference type="InterPro" id="IPR048300">
    <property type="entry name" value="TACO1_YebC-like_2nd/3rd_dom"/>
</dbReference>
<dbReference type="FunFam" id="1.10.10.200:FF:000002">
    <property type="entry name" value="Probable transcriptional regulatory protein CLM62_37755"/>
    <property type="match status" value="1"/>
</dbReference>
<dbReference type="GO" id="GO:0005829">
    <property type="term" value="C:cytosol"/>
    <property type="evidence" value="ECO:0007669"/>
    <property type="project" value="TreeGrafter"/>
</dbReference>
<proteinExistence type="inferred from homology"/>
<dbReference type="HAMAP" id="MF_00693">
    <property type="entry name" value="Transcrip_reg_TACO1"/>
    <property type="match status" value="1"/>
</dbReference>
<evidence type="ECO:0000256" key="5">
    <source>
        <dbReference type="ARBA" id="ARBA00023163"/>
    </source>
</evidence>
<gene>
    <name evidence="10" type="ORF">COS81_02045</name>
</gene>
<dbReference type="Proteomes" id="UP000229916">
    <property type="component" value="Unassembled WGS sequence"/>
</dbReference>
<keyword evidence="5 6" id="KW-0804">Transcription</keyword>
<dbReference type="Pfam" id="PF20772">
    <property type="entry name" value="TACO1_YebC_N"/>
    <property type="match status" value="1"/>
</dbReference>
<accession>A0A2M7ANJ5</accession>
<reference evidence="11" key="1">
    <citation type="submission" date="2017-09" db="EMBL/GenBank/DDBJ databases">
        <title>Depth-based differentiation of microbial function through sediment-hosted aquifers and enrichment of novel symbionts in the deep terrestrial subsurface.</title>
        <authorList>
            <person name="Probst A.J."/>
            <person name="Ladd B."/>
            <person name="Jarett J.K."/>
            <person name="Geller-Mcgrath D.E."/>
            <person name="Sieber C.M.K."/>
            <person name="Emerson J.B."/>
            <person name="Anantharaman K."/>
            <person name="Thomas B.C."/>
            <person name="Malmstrom R."/>
            <person name="Stieglmeier M."/>
            <person name="Klingl A."/>
            <person name="Woyke T."/>
            <person name="Ryan C.M."/>
            <person name="Banfield J.F."/>
        </authorList>
    </citation>
    <scope>NUCLEOTIDE SEQUENCE [LARGE SCALE GENOMIC DNA]</scope>
</reference>
<evidence type="ECO:0000259" key="8">
    <source>
        <dbReference type="Pfam" id="PF01709"/>
    </source>
</evidence>
<keyword evidence="4 6" id="KW-0238">DNA-binding</keyword>
<evidence type="ECO:0000313" key="10">
    <source>
        <dbReference type="EMBL" id="PIU68946.1"/>
    </source>
</evidence>
<feature type="domain" description="TACO1/YebC-like second and third" evidence="8">
    <location>
        <begin position="84"/>
        <end position="240"/>
    </location>
</feature>
<feature type="region of interest" description="Disordered" evidence="7">
    <location>
        <begin position="1"/>
        <end position="24"/>
    </location>
</feature>
<dbReference type="Gene3D" id="1.10.10.200">
    <property type="match status" value="1"/>
</dbReference>
<feature type="compositionally biased region" description="Basic and acidic residues" evidence="7">
    <location>
        <begin position="14"/>
        <end position="23"/>
    </location>
</feature>
<dbReference type="NCBIfam" id="NF009044">
    <property type="entry name" value="PRK12378.1"/>
    <property type="match status" value="1"/>
</dbReference>
<evidence type="ECO:0000259" key="9">
    <source>
        <dbReference type="Pfam" id="PF20772"/>
    </source>
</evidence>
<dbReference type="PANTHER" id="PTHR12532">
    <property type="entry name" value="TRANSLATIONAL ACTIVATOR OF CYTOCHROME C OXIDASE 1"/>
    <property type="match status" value="1"/>
</dbReference>
<dbReference type="NCBIfam" id="TIGR01033">
    <property type="entry name" value="YebC/PmpR family DNA-binding transcriptional regulator"/>
    <property type="match status" value="1"/>
</dbReference>
<keyword evidence="2 6" id="KW-0963">Cytoplasm</keyword>
<comment type="similarity">
    <text evidence="1 6">Belongs to the TACO1 family.</text>
</comment>
<dbReference type="NCBIfam" id="NF001030">
    <property type="entry name" value="PRK00110.1"/>
    <property type="match status" value="1"/>
</dbReference>
<evidence type="ECO:0000256" key="3">
    <source>
        <dbReference type="ARBA" id="ARBA00023015"/>
    </source>
</evidence>
<comment type="subcellular location">
    <subcellularLocation>
        <location evidence="6">Cytoplasm</location>
    </subcellularLocation>
</comment>
<dbReference type="Pfam" id="PF01709">
    <property type="entry name" value="Transcrip_reg"/>
    <property type="match status" value="1"/>
</dbReference>